<comment type="caution">
    <text evidence="4">The sequence shown here is derived from an EMBL/GenBank/DDBJ whole genome shotgun (WGS) entry which is preliminary data.</text>
</comment>
<dbReference type="SUPFAM" id="SSF55073">
    <property type="entry name" value="Nucleotide cyclase"/>
    <property type="match status" value="1"/>
</dbReference>
<feature type="domain" description="GGDEF" evidence="3">
    <location>
        <begin position="111"/>
        <end position="244"/>
    </location>
</feature>
<feature type="domain" description="EAL" evidence="2">
    <location>
        <begin position="253"/>
        <end position="507"/>
    </location>
</feature>
<evidence type="ECO:0000259" key="2">
    <source>
        <dbReference type="PROSITE" id="PS50883"/>
    </source>
</evidence>
<dbReference type="NCBIfam" id="TIGR00254">
    <property type="entry name" value="GGDEF"/>
    <property type="match status" value="1"/>
</dbReference>
<dbReference type="Gene3D" id="3.20.20.450">
    <property type="entry name" value="EAL domain"/>
    <property type="match status" value="1"/>
</dbReference>
<dbReference type="Pfam" id="PF00563">
    <property type="entry name" value="EAL"/>
    <property type="match status" value="1"/>
</dbReference>
<dbReference type="RefSeq" id="WP_154119044.1">
    <property type="nucleotide sequence ID" value="NZ_WJXB01000004.1"/>
</dbReference>
<name>A0A7X2L1N8_9BACL</name>
<sequence length="515" mass="58486">MFSSKSLWGAFKISGVYLSAGCLWIFLSDKALDAYSANIKVITNLSMIKGWSFVLITAILIFTLVLSSLKRIKKMEDKLHHLTFHDVLTDLPNKRALYATEVDAVLMDSGRHAVLMLIDIDNFKYINDTMGHSFGDRLIVKTSERLLSILGQAGVLYRFGGDEFIILMHPLQDRTDIDRFAGQILAGFKEVVEIDTSLLHISISIGISIYPNHGREIMELVKRADIAMYKAKEAGKDNFVVFDYPLNELFSERMEIEHRLYAAMEQDEFELFYQPQVDLVSNQVTGLEALLRWNCPDLGYIPPLKFIKVAEDSHLIIPLGTWVLIEACKFLKHLHEQGFEHLTMSVNISMLQLLQSDFNTLVMDTLKFSGLAPQHLELEITETVLVESYSHVSSKLNQLRDHNIKIALDDFGTGYSSLSYLTHLPISTLKIDKSFIDSIPAEDNQATLVEQIIMIGKRMNMTVIAEGVETKEQLEYLQEQGCDKIQGYLFSKPLVAEDLEQLLNSWENAETYQLA</sequence>
<evidence type="ECO:0000313" key="4">
    <source>
        <dbReference type="EMBL" id="MRN54022.1"/>
    </source>
</evidence>
<dbReference type="PROSITE" id="PS50883">
    <property type="entry name" value="EAL"/>
    <property type="match status" value="1"/>
</dbReference>
<dbReference type="FunFam" id="3.20.20.450:FF:000001">
    <property type="entry name" value="Cyclic di-GMP phosphodiesterase yahA"/>
    <property type="match status" value="1"/>
</dbReference>
<keyword evidence="1" id="KW-0812">Transmembrane</keyword>
<keyword evidence="5" id="KW-1185">Reference proteome</keyword>
<dbReference type="InterPro" id="IPR043128">
    <property type="entry name" value="Rev_trsase/Diguanyl_cyclase"/>
</dbReference>
<proteinExistence type="predicted"/>
<dbReference type="PANTHER" id="PTHR33121:SF70">
    <property type="entry name" value="SIGNALING PROTEIN YKOW"/>
    <property type="match status" value="1"/>
</dbReference>
<organism evidence="4 5">
    <name type="scientific">Paenibacillus monticola</name>
    <dbReference type="NCBI Taxonomy" id="2666075"/>
    <lineage>
        <taxon>Bacteria</taxon>
        <taxon>Bacillati</taxon>
        <taxon>Bacillota</taxon>
        <taxon>Bacilli</taxon>
        <taxon>Bacillales</taxon>
        <taxon>Paenibacillaceae</taxon>
        <taxon>Paenibacillus</taxon>
    </lineage>
</organism>
<feature type="transmembrane region" description="Helical" evidence="1">
    <location>
        <begin position="7"/>
        <end position="27"/>
    </location>
</feature>
<dbReference type="PROSITE" id="PS50887">
    <property type="entry name" value="GGDEF"/>
    <property type="match status" value="1"/>
</dbReference>
<accession>A0A7X2L1N8</accession>
<dbReference type="CDD" id="cd01949">
    <property type="entry name" value="GGDEF"/>
    <property type="match status" value="1"/>
</dbReference>
<dbReference type="EMBL" id="WJXB01000004">
    <property type="protein sequence ID" value="MRN54022.1"/>
    <property type="molecule type" value="Genomic_DNA"/>
</dbReference>
<evidence type="ECO:0000256" key="1">
    <source>
        <dbReference type="SAM" id="Phobius"/>
    </source>
</evidence>
<dbReference type="SMART" id="SM00052">
    <property type="entry name" value="EAL"/>
    <property type="match status" value="1"/>
</dbReference>
<dbReference type="InterPro" id="IPR001633">
    <property type="entry name" value="EAL_dom"/>
</dbReference>
<dbReference type="Proteomes" id="UP000463051">
    <property type="component" value="Unassembled WGS sequence"/>
</dbReference>
<keyword evidence="1" id="KW-1133">Transmembrane helix</keyword>
<feature type="transmembrane region" description="Helical" evidence="1">
    <location>
        <begin position="47"/>
        <end position="69"/>
    </location>
</feature>
<protein>
    <submittedName>
        <fullName evidence="4">EAL domain-containing protein</fullName>
    </submittedName>
</protein>
<reference evidence="4 5" key="1">
    <citation type="submission" date="2019-11" db="EMBL/GenBank/DDBJ databases">
        <title>Paenibacillus monticola sp. nov., a novel PGPR strain isolated from mountain sample in China.</title>
        <authorList>
            <person name="Zhao Q."/>
            <person name="Li H.-P."/>
            <person name="Zhang J.-L."/>
        </authorList>
    </citation>
    <scope>NUCLEOTIDE SEQUENCE [LARGE SCALE GENOMIC DNA]</scope>
    <source>
        <strain evidence="4 5">LC-T2</strain>
    </source>
</reference>
<dbReference type="InterPro" id="IPR029787">
    <property type="entry name" value="Nucleotide_cyclase"/>
</dbReference>
<dbReference type="SMART" id="SM00267">
    <property type="entry name" value="GGDEF"/>
    <property type="match status" value="1"/>
</dbReference>
<dbReference type="GO" id="GO:0071111">
    <property type="term" value="F:cyclic-guanylate-specific phosphodiesterase activity"/>
    <property type="evidence" value="ECO:0007669"/>
    <property type="project" value="InterPro"/>
</dbReference>
<dbReference type="CDD" id="cd01948">
    <property type="entry name" value="EAL"/>
    <property type="match status" value="1"/>
</dbReference>
<dbReference type="AlphaFoldDB" id="A0A7X2L1N8"/>
<dbReference type="InterPro" id="IPR000160">
    <property type="entry name" value="GGDEF_dom"/>
</dbReference>
<dbReference type="Gene3D" id="3.30.70.270">
    <property type="match status" value="1"/>
</dbReference>
<evidence type="ECO:0000259" key="3">
    <source>
        <dbReference type="PROSITE" id="PS50887"/>
    </source>
</evidence>
<dbReference type="Pfam" id="PF00990">
    <property type="entry name" value="GGDEF"/>
    <property type="match status" value="1"/>
</dbReference>
<dbReference type="InterPro" id="IPR050706">
    <property type="entry name" value="Cyclic-di-GMP_PDE-like"/>
</dbReference>
<dbReference type="PANTHER" id="PTHR33121">
    <property type="entry name" value="CYCLIC DI-GMP PHOSPHODIESTERASE PDEF"/>
    <property type="match status" value="1"/>
</dbReference>
<dbReference type="InterPro" id="IPR035919">
    <property type="entry name" value="EAL_sf"/>
</dbReference>
<gene>
    <name evidence="4" type="ORF">GJB61_13635</name>
</gene>
<keyword evidence="1" id="KW-0472">Membrane</keyword>
<dbReference type="SUPFAM" id="SSF141868">
    <property type="entry name" value="EAL domain-like"/>
    <property type="match status" value="1"/>
</dbReference>
<evidence type="ECO:0000313" key="5">
    <source>
        <dbReference type="Proteomes" id="UP000463051"/>
    </source>
</evidence>